<comment type="caution">
    <text evidence="2">The sequence shown here is derived from an EMBL/GenBank/DDBJ whole genome shotgun (WGS) entry which is preliminary data.</text>
</comment>
<reference evidence="3" key="1">
    <citation type="submission" date="2011-07" db="EMBL/GenBank/DDBJ databases">
        <title>Divergent evolution of antigenic variation in African trypanosomes.</title>
        <authorList>
            <person name="Jackson A.P."/>
            <person name="Berry A."/>
            <person name="Allison H.C."/>
            <person name="Burton P."/>
            <person name="Anderson J."/>
            <person name="Aslett M."/>
            <person name="Brown R."/>
            <person name="Corton N."/>
            <person name="Harris D."/>
            <person name="Hauser H."/>
            <person name="Gamble J."/>
            <person name="Gilderthorp R."/>
            <person name="McQuillan J."/>
            <person name="Quail M.A."/>
            <person name="Sanders M."/>
            <person name="Van Tonder A."/>
            <person name="Ginger M.L."/>
            <person name="Donelson J.E."/>
            <person name="Field M.C."/>
            <person name="Barry J.D."/>
            <person name="Berriman M."/>
            <person name="Hertz-Fowler C."/>
        </authorList>
    </citation>
    <scope>NUCLEOTIDE SEQUENCE [LARGE SCALE GENOMIC DNA]</scope>
    <source>
        <strain evidence="3">IL3000</strain>
    </source>
</reference>
<feature type="transmembrane region" description="Helical" evidence="1">
    <location>
        <begin position="58"/>
        <end position="81"/>
    </location>
</feature>
<proteinExistence type="predicted"/>
<evidence type="ECO:0000313" key="2">
    <source>
        <dbReference type="EMBL" id="CCD17331.1"/>
    </source>
</evidence>
<protein>
    <submittedName>
        <fullName evidence="2">Uncharacterized protein</fullName>
    </submittedName>
</protein>
<accession>F9WJ30</accession>
<gene>
    <name evidence="2" type="ORF">TCIL3000_0_21590</name>
</gene>
<sequence>MHWFSVVKICPQLWTFLMTLSFKIFSLSFAIFLPAVAIHVGRKAKGGGNEARGKMSSLFCAGFGVCVCVLGVRGYVLYWGLPFVRGRVRAEVKEREERERVCVCARGCGQVALANGFWSKMVGMGDTRLSA</sequence>
<dbReference type="Proteomes" id="UP000000702">
    <property type="component" value="Unassembled WGS sequence"/>
</dbReference>
<dbReference type="EMBL" id="CAEQ01002674">
    <property type="protein sequence ID" value="CCD17331.1"/>
    <property type="molecule type" value="Genomic_DNA"/>
</dbReference>
<evidence type="ECO:0000313" key="3">
    <source>
        <dbReference type="Proteomes" id="UP000000702"/>
    </source>
</evidence>
<keyword evidence="1" id="KW-0472">Membrane</keyword>
<keyword evidence="3" id="KW-1185">Reference proteome</keyword>
<organism evidence="2 3">
    <name type="scientific">Trypanosoma congolense (strain IL3000)</name>
    <dbReference type="NCBI Taxonomy" id="1068625"/>
    <lineage>
        <taxon>Eukaryota</taxon>
        <taxon>Discoba</taxon>
        <taxon>Euglenozoa</taxon>
        <taxon>Kinetoplastea</taxon>
        <taxon>Metakinetoplastina</taxon>
        <taxon>Trypanosomatida</taxon>
        <taxon>Trypanosomatidae</taxon>
        <taxon>Trypanosoma</taxon>
        <taxon>Nannomonas</taxon>
    </lineage>
</organism>
<keyword evidence="1" id="KW-0812">Transmembrane</keyword>
<name>F9WJ30_TRYCI</name>
<reference evidence="2 3" key="2">
    <citation type="journal article" date="2012" name="Proc. Natl. Acad. Sci. U.S.A.">
        <title>Antigenic diversity is generated by distinct evolutionary mechanisms in African trypanosome species.</title>
        <authorList>
            <person name="Jackson A.P."/>
            <person name="Berry A."/>
            <person name="Aslett M."/>
            <person name="Allison H.C."/>
            <person name="Burton P."/>
            <person name="Vavrova-Anderson J."/>
            <person name="Brown R."/>
            <person name="Browne H."/>
            <person name="Corton N."/>
            <person name="Hauser H."/>
            <person name="Gamble J."/>
            <person name="Gilderthorp R."/>
            <person name="Marcello L."/>
            <person name="McQuillan J."/>
            <person name="Otto T.D."/>
            <person name="Quail M.A."/>
            <person name="Sanders M.J."/>
            <person name="van Tonder A."/>
            <person name="Ginger M.L."/>
            <person name="Field M.C."/>
            <person name="Barry J.D."/>
            <person name="Hertz-Fowler C."/>
            <person name="Berriman M."/>
        </authorList>
    </citation>
    <scope>NUCLEOTIDE SEQUENCE [LARGE SCALE GENOMIC DNA]</scope>
    <source>
        <strain evidence="2 3">IL3000</strain>
    </source>
</reference>
<feature type="transmembrane region" description="Helical" evidence="1">
    <location>
        <begin position="12"/>
        <end position="37"/>
    </location>
</feature>
<evidence type="ECO:0000256" key="1">
    <source>
        <dbReference type="SAM" id="Phobius"/>
    </source>
</evidence>
<keyword evidence="1" id="KW-1133">Transmembrane helix</keyword>
<dbReference type="AlphaFoldDB" id="F9WJ30"/>